<proteinExistence type="predicted"/>
<dbReference type="InterPro" id="IPR029068">
    <property type="entry name" value="Glyas_Bleomycin-R_OHBP_Dase"/>
</dbReference>
<evidence type="ECO:0000259" key="1">
    <source>
        <dbReference type="PROSITE" id="PS51819"/>
    </source>
</evidence>
<accession>X5MLN2</accession>
<dbReference type="CDD" id="cd06587">
    <property type="entry name" value="VOC"/>
    <property type="match status" value="1"/>
</dbReference>
<dbReference type="PROSITE" id="PS51819">
    <property type="entry name" value="VOC"/>
    <property type="match status" value="1"/>
</dbReference>
<dbReference type="InterPro" id="IPR004360">
    <property type="entry name" value="Glyas_Fos-R_dOase_dom"/>
</dbReference>
<dbReference type="SUPFAM" id="SSF54593">
    <property type="entry name" value="Glyoxalase/Bleomycin resistance protein/Dihydroxybiphenyl dioxygenase"/>
    <property type="match status" value="1"/>
</dbReference>
<protein>
    <recommendedName>
        <fullName evidence="1">VOC domain-containing protein</fullName>
    </recommendedName>
</protein>
<dbReference type="Proteomes" id="UP000032160">
    <property type="component" value="Chromosome I"/>
</dbReference>
<organism evidence="2 3">
    <name type="scientific">Candidatus Phaeomarinibacter ectocarpi</name>
    <dbReference type="NCBI Taxonomy" id="1458461"/>
    <lineage>
        <taxon>Bacteria</taxon>
        <taxon>Pseudomonadati</taxon>
        <taxon>Pseudomonadota</taxon>
        <taxon>Alphaproteobacteria</taxon>
        <taxon>Hyphomicrobiales</taxon>
        <taxon>Parvibaculaceae</taxon>
        <taxon>Candidatus Phaeomarinibacter</taxon>
    </lineage>
</organism>
<sequence>MTLGLAFLKIPVTDLGRAVDFYCTGFGLTADFVSDEYGWAQLGGADMGMALYVAGKGGGDGVPGQDRDFHLAADDLEALLARLTPLTATAAIVENDDGSRSLDVKDPDGNGLRIMARS</sequence>
<gene>
    <name evidence="2" type="ORF">BN1012_Phect1416</name>
</gene>
<dbReference type="AlphaFoldDB" id="X5MLN2"/>
<reference evidence="2 3" key="1">
    <citation type="journal article" date="2014" name="Front. Genet.">
        <title>Genome and metabolic network of "Candidatus Phaeomarinobacter ectocarpi" Ec32, a new candidate genus of Alphaproteobacteria frequently associated with brown algae.</title>
        <authorList>
            <person name="Dittami S.M."/>
            <person name="Barbeyron T."/>
            <person name="Boyen C."/>
            <person name="Cambefort J."/>
            <person name="Collet G."/>
            <person name="Delage L."/>
            <person name="Gobet A."/>
            <person name="Groisillier A."/>
            <person name="Leblanc C."/>
            <person name="Michel G."/>
            <person name="Scornet D."/>
            <person name="Siegel A."/>
            <person name="Tapia J.E."/>
            <person name="Tonon T."/>
        </authorList>
    </citation>
    <scope>NUCLEOTIDE SEQUENCE [LARGE SCALE GENOMIC DNA]</scope>
    <source>
        <strain evidence="2 3">Ec32</strain>
    </source>
</reference>
<name>X5MLN2_9HYPH</name>
<dbReference type="Pfam" id="PF00903">
    <property type="entry name" value="Glyoxalase"/>
    <property type="match status" value="1"/>
</dbReference>
<dbReference type="EMBL" id="HG966617">
    <property type="protein sequence ID" value="CDO59630.1"/>
    <property type="molecule type" value="Genomic_DNA"/>
</dbReference>
<evidence type="ECO:0000313" key="3">
    <source>
        <dbReference type="Proteomes" id="UP000032160"/>
    </source>
</evidence>
<dbReference type="KEGG" id="pect:BN1012_Phect1416"/>
<keyword evidence="3" id="KW-1185">Reference proteome</keyword>
<dbReference type="Gene3D" id="3.10.180.10">
    <property type="entry name" value="2,3-Dihydroxybiphenyl 1,2-Dioxygenase, domain 1"/>
    <property type="match status" value="1"/>
</dbReference>
<dbReference type="RefSeq" id="WP_043950223.1">
    <property type="nucleotide sequence ID" value="NZ_HG966617.1"/>
</dbReference>
<feature type="domain" description="VOC" evidence="1">
    <location>
        <begin position="4"/>
        <end position="117"/>
    </location>
</feature>
<dbReference type="OrthoDB" id="9798430at2"/>
<dbReference type="HOGENOM" id="CLU_2068850_0_0_5"/>
<dbReference type="InterPro" id="IPR037523">
    <property type="entry name" value="VOC_core"/>
</dbReference>
<evidence type="ECO:0000313" key="2">
    <source>
        <dbReference type="EMBL" id="CDO59630.1"/>
    </source>
</evidence>